<keyword evidence="2" id="KW-0067">ATP-binding</keyword>
<dbReference type="InterPro" id="IPR027417">
    <property type="entry name" value="P-loop_NTPase"/>
</dbReference>
<dbReference type="PANTHER" id="PTHR47396">
    <property type="entry name" value="TYPE I RESTRICTION ENZYME ECOKI R PROTEIN"/>
    <property type="match status" value="1"/>
</dbReference>
<dbReference type="RefSeq" id="WP_136012663.1">
    <property type="nucleotide sequence ID" value="NZ_SRYE01000003.1"/>
</dbReference>
<accession>A0A4S2F1I9</accession>
<keyword evidence="2" id="KW-0547">Nucleotide-binding</keyword>
<organism evidence="2 3">
    <name type="scientific">Muricaecibacterium torontonense</name>
    <dbReference type="NCBI Taxonomy" id="3032871"/>
    <lineage>
        <taxon>Bacteria</taxon>
        <taxon>Bacillati</taxon>
        <taxon>Actinomycetota</taxon>
        <taxon>Coriobacteriia</taxon>
        <taxon>Coriobacteriales</taxon>
        <taxon>Atopobiaceae</taxon>
        <taxon>Muricaecibacterium</taxon>
    </lineage>
</organism>
<dbReference type="GO" id="GO:0015668">
    <property type="term" value="F:type III site-specific deoxyribonuclease activity"/>
    <property type="evidence" value="ECO:0007669"/>
    <property type="project" value="InterPro"/>
</dbReference>
<sequence>MATLELKYSADQRHQVEAVEAITDLFRGQEFLKSEFTAEVGAAGTLMEGQVLSVGHANGLRLSANQLLENLHDIQEENSLPATNVLTDGKLRDFTIEMETGTGKTYVYTRTIFELNKKYGITKFLIVVPSVAIREGVLKSFQSTKKHFATLYDNAPMDVFVYDSKDMGPVGNFATSSSIQVMIINIQAFNRDYSDEGNAESSSLFHRPSERLIGGRSPREVVAACNPIVIIDEPQSVDNTAKAKAAIRSLNPLFVLRYSATHREGYNKVYRLTPVDAFQQGLVKGICVDSVLAQADLNGAYVRLNSTRMGKTPGSITARLTIDVRQKDGSQKRKAVTVRTHDSLYDKSGENTDYEAGWIVSNISAAEGDEWIEFTNGEWLEKGQAVGDVADEAVKRAQIRRTIEDHLQRQLELAPRGIKVLSLFFIDKVEKYRLYDPVRNGEYAEMFEQEYADAVASPRWQKKYAAAGLTLDTDAAAVHSGYFAQDGKGRIKNTSAAASTAADISTFETIMREKETLISFPADGDDEETRGKKRIQFIWSHSALKEGWDNPNVFQICTLVETKDTMTKRQKVGRGLRLCVDQSGERCYDEDANVLTVIANESYDAFASGLQTEFEKDGLRFGVLTPESFTKVTIELPDGQEVKLGFEQSAEVYQSFAAKGLVDKKCNITPELKEAAEKGCVEMPSGLESAQSQVEDIILHKAQKLQIKDKAKEVEVELCKDVTADPAFQELWERIRQRTRFEVDVDSEKLIADAVAGIQSMPKVKPLEVLSTRADLTVGDGGVNAQATGTSFLKTGGARVYDLPDPIAELQDAVGLTRATLKRILEECGRYDEFEVDPATFLAQVAQKIEKAKGEAIAEGIKYTKLPDEDWYTMEDLDPGELKAYLGQNAWMPKSGKSLYSYVVYDSSTVEQPFAVELDLAEEVRVFAKLPNKFKIDTPLGSYNPDWAYVVEEDGERRVYFVVETKGGGNNNIRVSDAERTKIRCARRHFAALQVDVEYDVRTTYHTVSV</sequence>
<feature type="domain" description="Helicase ATP-binding" evidence="1">
    <location>
        <begin position="67"/>
        <end position="302"/>
    </location>
</feature>
<reference evidence="2 3" key="1">
    <citation type="submission" date="2019-04" db="EMBL/GenBank/DDBJ databases">
        <title>Microbes associate with the intestines of laboratory mice.</title>
        <authorList>
            <person name="Navarre W."/>
            <person name="Wong E."/>
            <person name="Huang K."/>
            <person name="Tropini C."/>
            <person name="Ng K."/>
            <person name="Yu B."/>
        </authorList>
    </citation>
    <scope>NUCLEOTIDE SEQUENCE [LARGE SCALE GENOMIC DNA]</scope>
    <source>
        <strain evidence="2 3">NM07_P-09</strain>
    </source>
</reference>
<dbReference type="EMBL" id="SRYE01000003">
    <property type="protein sequence ID" value="TGY62192.1"/>
    <property type="molecule type" value="Genomic_DNA"/>
</dbReference>
<evidence type="ECO:0000313" key="3">
    <source>
        <dbReference type="Proteomes" id="UP000310263"/>
    </source>
</evidence>
<dbReference type="Gene3D" id="3.40.50.300">
    <property type="entry name" value="P-loop containing nucleotide triphosphate hydrolases"/>
    <property type="match status" value="1"/>
</dbReference>
<comment type="caution">
    <text evidence="2">The sequence shown here is derived from an EMBL/GenBank/DDBJ whole genome shotgun (WGS) entry which is preliminary data.</text>
</comment>
<dbReference type="InterPro" id="IPR045572">
    <property type="entry name" value="RE_endonuc_C"/>
</dbReference>
<protein>
    <submittedName>
        <fullName evidence="2">DEAD/DEAH box helicase</fullName>
    </submittedName>
</protein>
<keyword evidence="3" id="KW-1185">Reference proteome</keyword>
<dbReference type="Proteomes" id="UP000310263">
    <property type="component" value="Unassembled WGS sequence"/>
</dbReference>
<dbReference type="OrthoDB" id="9776021at2"/>
<dbReference type="InterPro" id="IPR006935">
    <property type="entry name" value="Helicase/UvrB_N"/>
</dbReference>
<dbReference type="InterPro" id="IPR014001">
    <property type="entry name" value="Helicase_ATP-bd"/>
</dbReference>
<dbReference type="InterPro" id="IPR050742">
    <property type="entry name" value="Helicase_Restrict-Modif_Enz"/>
</dbReference>
<keyword evidence="2" id="KW-0378">Hydrolase</keyword>
<gene>
    <name evidence="2" type="ORF">E5334_05910</name>
</gene>
<dbReference type="SMART" id="SM00487">
    <property type="entry name" value="DEXDc"/>
    <property type="match status" value="1"/>
</dbReference>
<dbReference type="GO" id="GO:0003677">
    <property type="term" value="F:DNA binding"/>
    <property type="evidence" value="ECO:0007669"/>
    <property type="project" value="InterPro"/>
</dbReference>
<dbReference type="AlphaFoldDB" id="A0A4S2F1I9"/>
<dbReference type="PANTHER" id="PTHR47396:SF1">
    <property type="entry name" value="ATP-DEPENDENT HELICASE IRC3-RELATED"/>
    <property type="match status" value="1"/>
</dbReference>
<keyword evidence="2" id="KW-0347">Helicase</keyword>
<evidence type="ECO:0000259" key="1">
    <source>
        <dbReference type="SMART" id="SM00487"/>
    </source>
</evidence>
<dbReference type="GO" id="GO:0005829">
    <property type="term" value="C:cytosol"/>
    <property type="evidence" value="ECO:0007669"/>
    <property type="project" value="TreeGrafter"/>
</dbReference>
<dbReference type="GO" id="GO:0005524">
    <property type="term" value="F:ATP binding"/>
    <property type="evidence" value="ECO:0007669"/>
    <property type="project" value="InterPro"/>
</dbReference>
<proteinExistence type="predicted"/>
<dbReference type="Pfam" id="PF19778">
    <property type="entry name" value="RE_endonuc"/>
    <property type="match status" value="1"/>
</dbReference>
<dbReference type="SUPFAM" id="SSF52540">
    <property type="entry name" value="P-loop containing nucleoside triphosphate hydrolases"/>
    <property type="match status" value="2"/>
</dbReference>
<name>A0A4S2F1I9_9ACTN</name>
<dbReference type="Pfam" id="PF04851">
    <property type="entry name" value="ResIII"/>
    <property type="match status" value="1"/>
</dbReference>
<dbReference type="GO" id="GO:0004386">
    <property type="term" value="F:helicase activity"/>
    <property type="evidence" value="ECO:0007669"/>
    <property type="project" value="UniProtKB-KW"/>
</dbReference>
<evidence type="ECO:0000313" key="2">
    <source>
        <dbReference type="EMBL" id="TGY62192.1"/>
    </source>
</evidence>